<dbReference type="SUPFAM" id="SSF48726">
    <property type="entry name" value="Immunoglobulin"/>
    <property type="match status" value="1"/>
</dbReference>
<evidence type="ECO:0000256" key="1">
    <source>
        <dbReference type="ARBA" id="ARBA00022729"/>
    </source>
</evidence>
<dbReference type="PANTHER" id="PTHR19367:SF18">
    <property type="entry name" value="T CELL RECEPTOR ALPHA VARIABLE 16"/>
    <property type="match status" value="1"/>
</dbReference>
<reference evidence="7" key="1">
    <citation type="submission" date="2025-08" db="UniProtKB">
        <authorList>
            <consortium name="Ensembl"/>
        </authorList>
    </citation>
    <scope>IDENTIFICATION</scope>
</reference>
<dbReference type="Pfam" id="PF07686">
    <property type="entry name" value="V-set"/>
    <property type="match status" value="1"/>
</dbReference>
<dbReference type="PROSITE" id="PS50835">
    <property type="entry name" value="IG_LIKE"/>
    <property type="match status" value="1"/>
</dbReference>
<dbReference type="InterPro" id="IPR051287">
    <property type="entry name" value="TCR_variable_region"/>
</dbReference>
<keyword evidence="4" id="KW-0393">Immunoglobulin domain</keyword>
<dbReference type="SMART" id="SM00409">
    <property type="entry name" value="IG"/>
    <property type="match status" value="1"/>
</dbReference>
<sequence>LLFYSNILTNMITSHDSQKQVLEGKNVTLTCNYSGSPDNLHWYRQYPRSTPKFLLYIYESGLLSDNIPQRLTPRINKNTKQVDLEISSAAVTDSAVYYCALSFGQIHRNI</sequence>
<dbReference type="SMART" id="SM00406">
    <property type="entry name" value="IGv"/>
    <property type="match status" value="1"/>
</dbReference>
<keyword evidence="3" id="KW-0675">Receptor</keyword>
<dbReference type="AlphaFoldDB" id="A0A8C1JTL6"/>
<dbReference type="PANTHER" id="PTHR19367">
    <property type="entry name" value="T-CELL RECEPTOR ALPHA CHAIN V REGION"/>
    <property type="match status" value="1"/>
</dbReference>
<dbReference type="Gene3D" id="2.60.40.10">
    <property type="entry name" value="Immunoglobulins"/>
    <property type="match status" value="1"/>
</dbReference>
<accession>A0A8C1JTL6</accession>
<evidence type="ECO:0000313" key="8">
    <source>
        <dbReference type="Proteomes" id="UP000694427"/>
    </source>
</evidence>
<evidence type="ECO:0000256" key="4">
    <source>
        <dbReference type="ARBA" id="ARBA00023319"/>
    </source>
</evidence>
<evidence type="ECO:0000259" key="6">
    <source>
        <dbReference type="PROSITE" id="PS50835"/>
    </source>
</evidence>
<dbReference type="InterPro" id="IPR013783">
    <property type="entry name" value="Ig-like_fold"/>
</dbReference>
<feature type="domain" description="Ig-like" evidence="6">
    <location>
        <begin position="9"/>
        <end position="110"/>
    </location>
</feature>
<name>A0A8C1JTL6_CYPCA</name>
<keyword evidence="8" id="KW-1185">Reference proteome</keyword>
<keyword evidence="2" id="KW-1064">Adaptive immunity</keyword>
<evidence type="ECO:0000256" key="5">
    <source>
        <dbReference type="ARBA" id="ARBA00043266"/>
    </source>
</evidence>
<keyword evidence="5" id="KW-0391">Immunity</keyword>
<dbReference type="InterPro" id="IPR013106">
    <property type="entry name" value="Ig_V-set"/>
</dbReference>
<proteinExistence type="predicted"/>
<dbReference type="InterPro" id="IPR007110">
    <property type="entry name" value="Ig-like_dom"/>
</dbReference>
<reference evidence="7" key="2">
    <citation type="submission" date="2025-09" db="UniProtKB">
        <authorList>
            <consortium name="Ensembl"/>
        </authorList>
    </citation>
    <scope>IDENTIFICATION</scope>
</reference>
<dbReference type="InterPro" id="IPR036179">
    <property type="entry name" value="Ig-like_dom_sf"/>
</dbReference>
<keyword evidence="5" id="KW-1279">T cell receptor</keyword>
<protein>
    <submittedName>
        <fullName evidence="7">T-cell receptor alpha/delta variable 14.0</fullName>
    </submittedName>
</protein>
<keyword evidence="1" id="KW-0732">Signal</keyword>
<evidence type="ECO:0000256" key="2">
    <source>
        <dbReference type="ARBA" id="ARBA00023130"/>
    </source>
</evidence>
<dbReference type="GO" id="GO:0042101">
    <property type="term" value="C:T cell receptor complex"/>
    <property type="evidence" value="ECO:0007669"/>
    <property type="project" value="UniProtKB-KW"/>
</dbReference>
<dbReference type="GO" id="GO:0002250">
    <property type="term" value="P:adaptive immune response"/>
    <property type="evidence" value="ECO:0007669"/>
    <property type="project" value="UniProtKB-KW"/>
</dbReference>
<organism evidence="7 8">
    <name type="scientific">Cyprinus carpio</name>
    <name type="common">Common carp</name>
    <dbReference type="NCBI Taxonomy" id="7962"/>
    <lineage>
        <taxon>Eukaryota</taxon>
        <taxon>Metazoa</taxon>
        <taxon>Chordata</taxon>
        <taxon>Craniata</taxon>
        <taxon>Vertebrata</taxon>
        <taxon>Euteleostomi</taxon>
        <taxon>Actinopterygii</taxon>
        <taxon>Neopterygii</taxon>
        <taxon>Teleostei</taxon>
        <taxon>Ostariophysi</taxon>
        <taxon>Cypriniformes</taxon>
        <taxon>Cyprinidae</taxon>
        <taxon>Cyprininae</taxon>
        <taxon>Cyprinus</taxon>
    </lineage>
</organism>
<dbReference type="InterPro" id="IPR003599">
    <property type="entry name" value="Ig_sub"/>
</dbReference>
<evidence type="ECO:0000256" key="3">
    <source>
        <dbReference type="ARBA" id="ARBA00023170"/>
    </source>
</evidence>
<dbReference type="Ensembl" id="ENSCCRT00010041220.1">
    <property type="protein sequence ID" value="ENSCCRP00010037530.1"/>
    <property type="gene ID" value="ENSCCRG00010016019.1"/>
</dbReference>
<evidence type="ECO:0000313" key="7">
    <source>
        <dbReference type="Ensembl" id="ENSCCRP00010037530.1"/>
    </source>
</evidence>
<dbReference type="Proteomes" id="UP000694427">
    <property type="component" value="Unplaced"/>
</dbReference>